<dbReference type="Gene3D" id="3.40.50.450">
    <property type="match status" value="1"/>
</dbReference>
<comment type="similarity">
    <text evidence="1">Belongs to the DprA/Smf family.</text>
</comment>
<sequence>MPSHDELRARLFLLHAAEPPAAAIHHFVAVHGPVDAVAQIRHGTAPAAVLSEITRPEARIDDDLRALDSGTAHLLTPEGDDWPLGRLTGLARLGVPLALWVRGSGSLAELTSLAVTVTGARASSAYGNTVAADLSYELAHVGVTVVSGGGLGVDEEAHRGALAADGRTIVVLANGVDLAHPHQHARLYQTVIEQGGLLVSEYPIGTPPARIRFHARCRLLAALSAATVITEAGQRSGALTVARAAGELGRRVYGVPGPIHSAPSKGVNELLRTGAATVANSVEHINYQEGLR</sequence>
<protein>
    <submittedName>
        <fullName evidence="3">DNA processing protein</fullName>
    </submittedName>
</protein>
<evidence type="ECO:0000259" key="2">
    <source>
        <dbReference type="Pfam" id="PF02481"/>
    </source>
</evidence>
<proteinExistence type="inferred from homology"/>
<dbReference type="Pfam" id="PF02481">
    <property type="entry name" value="DNA_processg_A"/>
    <property type="match status" value="1"/>
</dbReference>
<name>A0A1H8YGK9_9PSEU</name>
<reference evidence="3 4" key="1">
    <citation type="submission" date="2016-10" db="EMBL/GenBank/DDBJ databases">
        <authorList>
            <person name="de Groot N.N."/>
        </authorList>
    </citation>
    <scope>NUCLEOTIDE SEQUENCE [LARGE SCALE GENOMIC DNA]</scope>
    <source>
        <strain evidence="3 4">DSM 44993</strain>
    </source>
</reference>
<dbReference type="EMBL" id="FOEF01000014">
    <property type="protein sequence ID" value="SEP50578.1"/>
    <property type="molecule type" value="Genomic_DNA"/>
</dbReference>
<dbReference type="STRING" id="394193.SAMN04489732_114205"/>
<dbReference type="OrthoDB" id="9785707at2"/>
<evidence type="ECO:0000256" key="1">
    <source>
        <dbReference type="ARBA" id="ARBA00006525"/>
    </source>
</evidence>
<dbReference type="NCBIfam" id="TIGR00732">
    <property type="entry name" value="dprA"/>
    <property type="match status" value="1"/>
</dbReference>
<dbReference type="PANTHER" id="PTHR43022:SF1">
    <property type="entry name" value="PROTEIN SMF"/>
    <property type="match status" value="1"/>
</dbReference>
<dbReference type="GO" id="GO:0009294">
    <property type="term" value="P:DNA-mediated transformation"/>
    <property type="evidence" value="ECO:0007669"/>
    <property type="project" value="InterPro"/>
</dbReference>
<dbReference type="AlphaFoldDB" id="A0A1H8YGK9"/>
<dbReference type="PANTHER" id="PTHR43022">
    <property type="entry name" value="PROTEIN SMF"/>
    <property type="match status" value="1"/>
</dbReference>
<organism evidence="3 4">
    <name type="scientific">Amycolatopsis saalfeldensis</name>
    <dbReference type="NCBI Taxonomy" id="394193"/>
    <lineage>
        <taxon>Bacteria</taxon>
        <taxon>Bacillati</taxon>
        <taxon>Actinomycetota</taxon>
        <taxon>Actinomycetes</taxon>
        <taxon>Pseudonocardiales</taxon>
        <taxon>Pseudonocardiaceae</taxon>
        <taxon>Amycolatopsis</taxon>
    </lineage>
</organism>
<dbReference type="RefSeq" id="WP_091622453.1">
    <property type="nucleotide sequence ID" value="NZ_FOEF01000014.1"/>
</dbReference>
<gene>
    <name evidence="3" type="ORF">SAMN04489732_114205</name>
</gene>
<dbReference type="SUPFAM" id="SSF102405">
    <property type="entry name" value="MCP/YpsA-like"/>
    <property type="match status" value="1"/>
</dbReference>
<accession>A0A1H8YGK9</accession>
<feature type="domain" description="Smf/DprA SLOG" evidence="2">
    <location>
        <begin position="78"/>
        <end position="285"/>
    </location>
</feature>
<dbReference type="InterPro" id="IPR003488">
    <property type="entry name" value="DprA"/>
</dbReference>
<evidence type="ECO:0000313" key="3">
    <source>
        <dbReference type="EMBL" id="SEP50578.1"/>
    </source>
</evidence>
<evidence type="ECO:0000313" key="4">
    <source>
        <dbReference type="Proteomes" id="UP000198582"/>
    </source>
</evidence>
<dbReference type="Proteomes" id="UP000198582">
    <property type="component" value="Unassembled WGS sequence"/>
</dbReference>
<dbReference type="InterPro" id="IPR057666">
    <property type="entry name" value="DrpA_SLOG"/>
</dbReference>
<keyword evidence="4" id="KW-1185">Reference proteome</keyword>